<keyword evidence="9 13" id="KW-1133">Transmembrane helix</keyword>
<keyword evidence="10 13" id="KW-0472">Membrane</keyword>
<evidence type="ECO:0000256" key="12">
    <source>
        <dbReference type="ARBA" id="ARBA00025078"/>
    </source>
</evidence>
<reference evidence="16 17" key="1">
    <citation type="submission" date="2016-12" db="EMBL/GenBank/DDBJ databases">
        <authorList>
            <person name="Song W.-J."/>
            <person name="Kurnit D.M."/>
        </authorList>
    </citation>
    <scope>NUCLEOTIDE SEQUENCE [LARGE SCALE GENOMIC DNA]</scope>
    <source>
        <strain evidence="16 17">CECT 9026</strain>
    </source>
</reference>
<keyword evidence="7 13" id="KW-1005">Bacterial flagellum biogenesis</keyword>
<feature type="transmembrane region" description="Helical" evidence="13">
    <location>
        <begin position="33"/>
        <end position="50"/>
    </location>
</feature>
<evidence type="ECO:0000256" key="11">
    <source>
        <dbReference type="ARBA" id="ARBA00023225"/>
    </source>
</evidence>
<dbReference type="OrthoDB" id="9807950at2"/>
<keyword evidence="6 13" id="KW-0812">Transmembrane</keyword>
<dbReference type="GO" id="GO:0005886">
    <property type="term" value="C:plasma membrane"/>
    <property type="evidence" value="ECO:0007669"/>
    <property type="project" value="UniProtKB-SubCell"/>
</dbReference>
<dbReference type="InterPro" id="IPR006135">
    <property type="entry name" value="T3SS_substrate_exporter"/>
</dbReference>
<feature type="transmembrane region" description="Helical" evidence="13">
    <location>
        <begin position="137"/>
        <end position="163"/>
    </location>
</feature>
<protein>
    <recommendedName>
        <fullName evidence="3 13">Flagellar biosynthetic protein FlhB</fullName>
    </recommendedName>
</protein>
<evidence type="ECO:0000313" key="18">
    <source>
        <dbReference type="Proteomes" id="UP000515264"/>
    </source>
</evidence>
<dbReference type="Gene3D" id="3.40.1690.10">
    <property type="entry name" value="secretion proteins EscU"/>
    <property type="match status" value="1"/>
</dbReference>
<dbReference type="SUPFAM" id="SSF160544">
    <property type="entry name" value="EscU C-terminal domain-like"/>
    <property type="match status" value="1"/>
</dbReference>
<reference evidence="15" key="2">
    <citation type="submission" date="2019-11" db="EMBL/GenBank/DDBJ databases">
        <authorList>
            <person name="January G."/>
            <person name="Bunk B."/>
        </authorList>
    </citation>
    <scope>NUCLEOTIDE SEQUENCE</scope>
    <source>
        <strain evidence="15">3.6</strain>
    </source>
</reference>
<dbReference type="Proteomes" id="UP000184774">
    <property type="component" value="Unassembled WGS sequence"/>
</dbReference>
<dbReference type="PANTHER" id="PTHR30531">
    <property type="entry name" value="FLAGELLAR BIOSYNTHETIC PROTEIN FLHB"/>
    <property type="match status" value="1"/>
</dbReference>
<evidence type="ECO:0000313" key="15">
    <source>
        <dbReference type="EMBL" id="QMV15095.1"/>
    </source>
</evidence>
<dbReference type="EMBL" id="FSSB01000007">
    <property type="protein sequence ID" value="SIO92963.1"/>
    <property type="molecule type" value="Genomic_DNA"/>
</dbReference>
<keyword evidence="16" id="KW-0966">Cell projection</keyword>
<comment type="function">
    <text evidence="12 13">Required for formation of the rod structure in the basal body of the flagellar apparatus. Together with FliI and FliH, may constitute the export apparatus of flagellin.</text>
</comment>
<feature type="transmembrane region" description="Helical" evidence="13">
    <location>
        <begin position="183"/>
        <end position="207"/>
    </location>
</feature>
<evidence type="ECO:0000256" key="14">
    <source>
        <dbReference type="SAM" id="MobiDB-lite"/>
    </source>
</evidence>
<evidence type="ECO:0000256" key="6">
    <source>
        <dbReference type="ARBA" id="ARBA00022692"/>
    </source>
</evidence>
<evidence type="ECO:0000256" key="13">
    <source>
        <dbReference type="RuleBase" id="RU364091"/>
    </source>
</evidence>
<dbReference type="PRINTS" id="PR00950">
    <property type="entry name" value="TYPE3IMSPROT"/>
</dbReference>
<comment type="similarity">
    <text evidence="2 13">Belongs to the type III secretion exporter family.</text>
</comment>
<dbReference type="AlphaFoldDB" id="A0A1N6M0K0"/>
<dbReference type="InterPro" id="IPR006136">
    <property type="entry name" value="FlhB"/>
</dbReference>
<dbReference type="Pfam" id="PF01312">
    <property type="entry name" value="Bac_export_2"/>
    <property type="match status" value="1"/>
</dbReference>
<dbReference type="NCBIfam" id="TIGR00328">
    <property type="entry name" value="flhB"/>
    <property type="match status" value="1"/>
</dbReference>
<evidence type="ECO:0000256" key="4">
    <source>
        <dbReference type="ARBA" id="ARBA00022448"/>
    </source>
</evidence>
<name>A0A1N6M0K0_9VIBR</name>
<evidence type="ECO:0000256" key="1">
    <source>
        <dbReference type="ARBA" id="ARBA00004651"/>
    </source>
</evidence>
<feature type="transmembrane region" description="Helical" evidence="13">
    <location>
        <begin position="89"/>
        <end position="116"/>
    </location>
</feature>
<evidence type="ECO:0000256" key="10">
    <source>
        <dbReference type="ARBA" id="ARBA00023136"/>
    </source>
</evidence>
<keyword evidence="11 13" id="KW-1006">Bacterial flagellum protein export</keyword>
<evidence type="ECO:0000256" key="9">
    <source>
        <dbReference type="ARBA" id="ARBA00022989"/>
    </source>
</evidence>
<dbReference type="GO" id="GO:0044780">
    <property type="term" value="P:bacterial-type flagellum assembly"/>
    <property type="evidence" value="ECO:0007669"/>
    <property type="project" value="InterPro"/>
</dbReference>
<evidence type="ECO:0000256" key="8">
    <source>
        <dbReference type="ARBA" id="ARBA00022927"/>
    </source>
</evidence>
<keyword evidence="8 13" id="KW-0653">Protein transport</keyword>
<evidence type="ECO:0000313" key="17">
    <source>
        <dbReference type="Proteomes" id="UP000184774"/>
    </source>
</evidence>
<evidence type="ECO:0000256" key="5">
    <source>
        <dbReference type="ARBA" id="ARBA00022475"/>
    </source>
</evidence>
<gene>
    <name evidence="13 16" type="primary">flhB</name>
    <name evidence="16" type="ORF">VSP9026_00596</name>
    <name evidence="15" type="ORF">Vspart_02373</name>
</gene>
<dbReference type="InterPro" id="IPR029025">
    <property type="entry name" value="T3SS_substrate_exporter_C"/>
</dbReference>
<keyword evidence="16" id="KW-0969">Cilium</keyword>
<evidence type="ECO:0000256" key="7">
    <source>
        <dbReference type="ARBA" id="ARBA00022795"/>
    </source>
</evidence>
<dbReference type="EMBL" id="CP046268">
    <property type="protein sequence ID" value="QMV15095.1"/>
    <property type="molecule type" value="Genomic_DNA"/>
</dbReference>
<evidence type="ECO:0000313" key="16">
    <source>
        <dbReference type="EMBL" id="SIO92963.1"/>
    </source>
</evidence>
<dbReference type="RefSeq" id="WP_074371577.1">
    <property type="nucleotide sequence ID" value="NZ_AP024907.1"/>
</dbReference>
<dbReference type="Proteomes" id="UP000515264">
    <property type="component" value="Chromosome 1"/>
</dbReference>
<reference evidence="15 18" key="3">
    <citation type="journal article" date="2020" name="J. Nat. Prod.">
        <title>Genomics-Metabolomics Profiling Disclosed Marine Vibrio spartinae 3.6 as a Producer of a New Branched Side Chain Prodigiosin.</title>
        <authorList>
            <person name="Vitale G.A."/>
            <person name="Sciarretta M."/>
            <person name="Palma Esposito F."/>
            <person name="January G.G."/>
            <person name="Giaccio M."/>
            <person name="Bunk B."/>
            <person name="Sproer C."/>
            <person name="Bajerski F."/>
            <person name="Power D."/>
            <person name="Festa C."/>
            <person name="Monti M.C."/>
            <person name="D'Auria M.V."/>
            <person name="de Pascale D."/>
        </authorList>
    </citation>
    <scope>NUCLEOTIDE SEQUENCE [LARGE SCALE GENOMIC DNA]</scope>
    <source>
        <strain evidence="15 18">3.6</strain>
    </source>
</reference>
<feature type="region of interest" description="Disordered" evidence="14">
    <location>
        <begin position="1"/>
        <end position="24"/>
    </location>
</feature>
<dbReference type="GO" id="GO:0009306">
    <property type="term" value="P:protein secretion"/>
    <property type="evidence" value="ECO:0007669"/>
    <property type="project" value="InterPro"/>
</dbReference>
<keyword evidence="16" id="KW-0282">Flagellum</keyword>
<comment type="subcellular location">
    <subcellularLocation>
        <location evidence="1">Cell membrane</location>
        <topology evidence="1">Multi-pass membrane protein</topology>
    </subcellularLocation>
</comment>
<keyword evidence="4 13" id="KW-0813">Transport</keyword>
<proteinExistence type="inferred from homology"/>
<keyword evidence="18" id="KW-1185">Reference proteome</keyword>
<dbReference type="Gene3D" id="6.10.250.2080">
    <property type="match status" value="1"/>
</dbReference>
<keyword evidence="5 13" id="KW-1003">Cell membrane</keyword>
<evidence type="ECO:0000256" key="2">
    <source>
        <dbReference type="ARBA" id="ARBA00010690"/>
    </source>
</evidence>
<dbReference type="PANTHER" id="PTHR30531:SF12">
    <property type="entry name" value="FLAGELLAR BIOSYNTHETIC PROTEIN FLHB"/>
    <property type="match status" value="1"/>
</dbReference>
<evidence type="ECO:0000256" key="3">
    <source>
        <dbReference type="ARBA" id="ARBA00021622"/>
    </source>
</evidence>
<dbReference type="FunFam" id="3.40.1690.10:FF:000001">
    <property type="entry name" value="Flagellar biosynthetic protein FlhB"/>
    <property type="match status" value="1"/>
</dbReference>
<organism evidence="16 17">
    <name type="scientific">Vibrio spartinae</name>
    <dbReference type="NCBI Taxonomy" id="1918945"/>
    <lineage>
        <taxon>Bacteria</taxon>
        <taxon>Pseudomonadati</taxon>
        <taxon>Pseudomonadota</taxon>
        <taxon>Gammaproteobacteria</taxon>
        <taxon>Vibrionales</taxon>
        <taxon>Vibrionaceae</taxon>
        <taxon>Vibrio</taxon>
    </lineage>
</organism>
<accession>A0A1N6M0K0</accession>
<sequence length="376" mass="42150">MAESDGQERTEDATPRRLEQAREKGQVARSKELASVSVLVVGAIALMWFGDMLAKALYVSMGRLFTLSREEIFDLPKLFDVLSGSLVTLILPMILILVTLFIAALLGASGVGGISFSAEAARPKMSKLNPLSGLKRMFGLQSWVELLKSILKVTLVAGAAFFLIDSQKVDLFQLSLDAFPQNIYHALQILLNFVLLISCSLLIVVAIDIPFQIWQHANQLKMTKQEVKDEYKDTEGKPEVKGRIRMLQREAAQRRMMADVPQADVIITNPEHFSVALRYKQNNDKAPIVVAKGIDHLALKIREVAREHEIEIVPAPPLARALYHTTELEQEIPDGLFLAVAQVLAYVFQLRQYRRRGGKRPKLNEESMTIPTDMNY</sequence>